<dbReference type="Proteomes" id="UP000321899">
    <property type="component" value="Unassembled WGS sequence"/>
</dbReference>
<accession>A0A5S5MCL2</accession>
<evidence type="ECO:0000313" key="2">
    <source>
        <dbReference type="Proteomes" id="UP000321899"/>
    </source>
</evidence>
<comment type="caution">
    <text evidence="1">The sequence shown here is derived from an EMBL/GenBank/DDBJ whole genome shotgun (WGS) entry which is preliminary data.</text>
</comment>
<organism evidence="1 2">
    <name type="scientific">Desulfobotulus mexicanus</name>
    <dbReference type="NCBI Taxonomy" id="2586642"/>
    <lineage>
        <taxon>Bacteria</taxon>
        <taxon>Pseudomonadati</taxon>
        <taxon>Thermodesulfobacteriota</taxon>
        <taxon>Desulfobacteria</taxon>
        <taxon>Desulfobacterales</taxon>
        <taxon>Desulfobacteraceae</taxon>
        <taxon>Desulfobotulus</taxon>
    </lineage>
</organism>
<sequence length="162" mass="18823">MILLTDRWSNYHFEESWFIEAPLKKVWNGMVQVEDWPLWWECLISSSSPDALPAGIQGKTYNTRWRGALSYRLDVGAVIREISPEALIRADIYGDIQGECLCRIEEEMQGTRGFLYLNVRTAKPWMTLLSPLLKGYFSENHKRIMVKGKQGFVRHLTEGKKL</sequence>
<dbReference type="SUPFAM" id="SSF55961">
    <property type="entry name" value="Bet v1-like"/>
    <property type="match status" value="1"/>
</dbReference>
<dbReference type="OrthoDB" id="5402478at2"/>
<evidence type="ECO:0008006" key="3">
    <source>
        <dbReference type="Google" id="ProtNLM"/>
    </source>
</evidence>
<dbReference type="AlphaFoldDB" id="A0A5S5MCL2"/>
<proteinExistence type="predicted"/>
<dbReference type="EMBL" id="VDMB01000029">
    <property type="protein sequence ID" value="TYT73467.1"/>
    <property type="molecule type" value="Genomic_DNA"/>
</dbReference>
<gene>
    <name evidence="1" type="ORF">FIM25_15090</name>
</gene>
<protein>
    <recommendedName>
        <fullName evidence="3">SRPBCC family protein</fullName>
    </recommendedName>
</protein>
<reference evidence="1 2" key="1">
    <citation type="submission" date="2019-06" db="EMBL/GenBank/DDBJ databases">
        <title>Desulfobotulus mexicanus sp. nov., a novel sulfate-reducing bacterium isolated from the sediment of an alkaline crater lake in Mexico.</title>
        <authorList>
            <person name="Hirschler-Rea A."/>
        </authorList>
    </citation>
    <scope>NUCLEOTIDE SEQUENCE [LARGE SCALE GENOMIC DNA]</scope>
    <source>
        <strain evidence="1 2">PAR22N</strain>
    </source>
</reference>
<name>A0A5S5MCL2_9BACT</name>
<keyword evidence="2" id="KW-1185">Reference proteome</keyword>
<evidence type="ECO:0000313" key="1">
    <source>
        <dbReference type="EMBL" id="TYT73467.1"/>
    </source>
</evidence>